<dbReference type="PANTHER" id="PTHR21593">
    <property type="entry name" value="PRION-LIKE- Q/N-RICH -DOMAIN-BEARING PROTEIN PROTEIN"/>
    <property type="match status" value="1"/>
</dbReference>
<evidence type="ECO:0000313" key="3">
    <source>
        <dbReference type="EMBL" id="GMT21490.1"/>
    </source>
</evidence>
<dbReference type="PANTHER" id="PTHR21593:SF36">
    <property type="entry name" value="DUF148 DOMAIN-CONTAINING PROTEIN-RELATED"/>
    <property type="match status" value="1"/>
</dbReference>
<name>A0AAV5VSD3_9BILA</name>
<gene>
    <name evidence="3" type="ORF">PFISCL1PPCAC_12787</name>
</gene>
<dbReference type="Pfam" id="PF02520">
    <property type="entry name" value="ANIS5_cation-bd"/>
    <property type="match status" value="1"/>
</dbReference>
<evidence type="ECO:0000313" key="4">
    <source>
        <dbReference type="Proteomes" id="UP001432322"/>
    </source>
</evidence>
<comment type="caution">
    <text evidence="3">The sequence shown here is derived from an EMBL/GenBank/DDBJ whole genome shotgun (WGS) entry which is preliminary data.</text>
</comment>
<evidence type="ECO:0000259" key="2">
    <source>
        <dbReference type="Pfam" id="PF02520"/>
    </source>
</evidence>
<dbReference type="EMBL" id="BTSY01000004">
    <property type="protein sequence ID" value="GMT21490.1"/>
    <property type="molecule type" value="Genomic_DNA"/>
</dbReference>
<keyword evidence="1" id="KW-0175">Coiled coil</keyword>
<sequence>RIRASLKNSSKKLTSAQRVEFSKIFTNENTKRETLQKEIKEFLRKSLTEEAFAQLKKEIAAHREQAGNRMAEAVKALPEAHERLYAILKDASLDSKQIGERVKALLKSLPKDVTLALFKLRSLFAHLPAKKPSQQTDEPVMVKCPPNPTLSPEMVKMMKDWVEK</sequence>
<dbReference type="InterPro" id="IPR052823">
    <property type="entry name" value="SXP/RAL-2_related"/>
</dbReference>
<evidence type="ECO:0000256" key="1">
    <source>
        <dbReference type="SAM" id="Coils"/>
    </source>
</evidence>
<organism evidence="3 4">
    <name type="scientific">Pristionchus fissidentatus</name>
    <dbReference type="NCBI Taxonomy" id="1538716"/>
    <lineage>
        <taxon>Eukaryota</taxon>
        <taxon>Metazoa</taxon>
        <taxon>Ecdysozoa</taxon>
        <taxon>Nematoda</taxon>
        <taxon>Chromadorea</taxon>
        <taxon>Rhabditida</taxon>
        <taxon>Rhabditina</taxon>
        <taxon>Diplogasteromorpha</taxon>
        <taxon>Diplogasteroidea</taxon>
        <taxon>Neodiplogasteridae</taxon>
        <taxon>Pristionchus</taxon>
    </lineage>
</organism>
<protein>
    <recommendedName>
        <fullName evidence="2">SXP/RAL-2 family protein Ani s 5-like cation-binding domain-containing protein</fullName>
    </recommendedName>
</protein>
<dbReference type="AlphaFoldDB" id="A0AAV5VSD3"/>
<feature type="non-terminal residue" evidence="3">
    <location>
        <position position="164"/>
    </location>
</feature>
<keyword evidence="4" id="KW-1185">Reference proteome</keyword>
<dbReference type="Proteomes" id="UP001432322">
    <property type="component" value="Unassembled WGS sequence"/>
</dbReference>
<proteinExistence type="predicted"/>
<feature type="domain" description="SXP/RAL-2 family protein Ani s 5-like cation-binding" evidence="2">
    <location>
        <begin position="17"/>
        <end position="119"/>
    </location>
</feature>
<feature type="coiled-coil region" evidence="1">
    <location>
        <begin position="25"/>
        <end position="65"/>
    </location>
</feature>
<reference evidence="3" key="1">
    <citation type="submission" date="2023-10" db="EMBL/GenBank/DDBJ databases">
        <title>Genome assembly of Pristionchus species.</title>
        <authorList>
            <person name="Yoshida K."/>
            <person name="Sommer R.J."/>
        </authorList>
    </citation>
    <scope>NUCLEOTIDE SEQUENCE</scope>
    <source>
        <strain evidence="3">RS5133</strain>
    </source>
</reference>
<accession>A0AAV5VSD3</accession>
<feature type="non-terminal residue" evidence="3">
    <location>
        <position position="1"/>
    </location>
</feature>
<dbReference type="InterPro" id="IPR003677">
    <property type="entry name" value="ANIS5_cation-bd"/>
</dbReference>